<evidence type="ECO:0000313" key="5">
    <source>
        <dbReference type="Proteomes" id="UP000221080"/>
    </source>
</evidence>
<dbReference type="GO" id="GO:0045944">
    <property type="term" value="P:positive regulation of transcription by RNA polymerase II"/>
    <property type="evidence" value="ECO:0007669"/>
    <property type="project" value="TreeGrafter"/>
</dbReference>
<dbReference type="GO" id="GO:0046983">
    <property type="term" value="F:protein dimerization activity"/>
    <property type="evidence" value="ECO:0007669"/>
    <property type="project" value="InterPro"/>
</dbReference>
<proteinExistence type="predicted"/>
<gene>
    <name evidence="6" type="primary">si:ch211-196c10.13</name>
</gene>
<dbReference type="GeneID" id="108265262"/>
<evidence type="ECO:0000313" key="6">
    <source>
        <dbReference type="RefSeq" id="XP_053536550.1"/>
    </source>
</evidence>
<dbReference type="GO" id="GO:0000981">
    <property type="term" value="F:DNA-binding transcription factor activity, RNA polymerase II-specific"/>
    <property type="evidence" value="ECO:0007669"/>
    <property type="project" value="TreeGrafter"/>
</dbReference>
<organism evidence="5 6">
    <name type="scientific">Ictalurus punctatus</name>
    <name type="common">Channel catfish</name>
    <name type="synonym">Silurus punctatus</name>
    <dbReference type="NCBI Taxonomy" id="7998"/>
    <lineage>
        <taxon>Eukaryota</taxon>
        <taxon>Metazoa</taxon>
        <taxon>Chordata</taxon>
        <taxon>Craniata</taxon>
        <taxon>Vertebrata</taxon>
        <taxon>Euteleostomi</taxon>
        <taxon>Actinopterygii</taxon>
        <taxon>Neopterygii</taxon>
        <taxon>Teleostei</taxon>
        <taxon>Ostariophysi</taxon>
        <taxon>Siluriformes</taxon>
        <taxon>Ictaluridae</taxon>
        <taxon>Ictalurus</taxon>
    </lineage>
</organism>
<dbReference type="GO" id="GO:0070888">
    <property type="term" value="F:E-box binding"/>
    <property type="evidence" value="ECO:0007669"/>
    <property type="project" value="TreeGrafter"/>
</dbReference>
<dbReference type="PROSITE" id="PS50888">
    <property type="entry name" value="BHLH"/>
    <property type="match status" value="1"/>
</dbReference>
<dbReference type="InterPro" id="IPR011598">
    <property type="entry name" value="bHLH_dom"/>
</dbReference>
<feature type="domain" description="BHLH" evidence="4">
    <location>
        <begin position="79"/>
        <end position="132"/>
    </location>
</feature>
<evidence type="ECO:0000259" key="4">
    <source>
        <dbReference type="PROSITE" id="PS50888"/>
    </source>
</evidence>
<name>A0A9F7R9K8_ICTPU</name>
<accession>A0A9F7R9K8</accession>
<reference evidence="6" key="2">
    <citation type="submission" date="2025-08" db="UniProtKB">
        <authorList>
            <consortium name="RefSeq"/>
        </authorList>
    </citation>
    <scope>IDENTIFICATION</scope>
    <source>
        <tissue evidence="6">Blood</tissue>
    </source>
</reference>
<dbReference type="Proteomes" id="UP000221080">
    <property type="component" value="Chromosome 5"/>
</dbReference>
<evidence type="ECO:0000256" key="3">
    <source>
        <dbReference type="SAM" id="MobiDB-lite"/>
    </source>
</evidence>
<dbReference type="SMART" id="SM00353">
    <property type="entry name" value="HLH"/>
    <property type="match status" value="1"/>
</dbReference>
<dbReference type="PANTHER" id="PTHR19290">
    <property type="entry name" value="BASIC HELIX-LOOP-HELIX PROTEIN NEUROGENIN-RELATED"/>
    <property type="match status" value="1"/>
</dbReference>
<dbReference type="GO" id="GO:0005634">
    <property type="term" value="C:nucleus"/>
    <property type="evidence" value="ECO:0007669"/>
    <property type="project" value="TreeGrafter"/>
</dbReference>
<evidence type="ECO:0000256" key="1">
    <source>
        <dbReference type="ARBA" id="ARBA00023015"/>
    </source>
</evidence>
<dbReference type="KEGG" id="ipu:108265262"/>
<dbReference type="RefSeq" id="XP_053536550.1">
    <property type="nucleotide sequence ID" value="XM_053680575.1"/>
</dbReference>
<dbReference type="Pfam" id="PF00010">
    <property type="entry name" value="HLH"/>
    <property type="match status" value="1"/>
</dbReference>
<keyword evidence="1" id="KW-0805">Transcription regulation</keyword>
<dbReference type="GO" id="GO:0061564">
    <property type="term" value="P:axon development"/>
    <property type="evidence" value="ECO:0007669"/>
    <property type="project" value="TreeGrafter"/>
</dbReference>
<dbReference type="PANTHER" id="PTHR19290:SF104">
    <property type="entry name" value="GH17679P"/>
    <property type="match status" value="1"/>
</dbReference>
<protein>
    <submittedName>
        <fullName evidence="6">Protein dimmed</fullName>
    </submittedName>
</protein>
<reference evidence="5" key="1">
    <citation type="journal article" date="2016" name="Nat. Commun.">
        <title>The channel catfish genome sequence provides insights into the evolution of scale formation in teleosts.</title>
        <authorList>
            <person name="Liu Z."/>
            <person name="Liu S."/>
            <person name="Yao J."/>
            <person name="Bao L."/>
            <person name="Zhang J."/>
            <person name="Li Y."/>
            <person name="Jiang C."/>
            <person name="Sun L."/>
            <person name="Wang R."/>
            <person name="Zhang Y."/>
            <person name="Zhou T."/>
            <person name="Zeng Q."/>
            <person name="Fu Q."/>
            <person name="Gao S."/>
            <person name="Li N."/>
            <person name="Koren S."/>
            <person name="Jiang Y."/>
            <person name="Zimin A."/>
            <person name="Xu P."/>
            <person name="Phillippy A.M."/>
            <person name="Geng X."/>
            <person name="Song L."/>
            <person name="Sun F."/>
            <person name="Li C."/>
            <person name="Wang X."/>
            <person name="Chen A."/>
            <person name="Jin Y."/>
            <person name="Yuan Z."/>
            <person name="Yang Y."/>
            <person name="Tan S."/>
            <person name="Peatman E."/>
            <person name="Lu J."/>
            <person name="Qin Z."/>
            <person name="Dunham R."/>
            <person name="Li Z."/>
            <person name="Sonstegard T."/>
            <person name="Feng J."/>
            <person name="Danzmann R.G."/>
            <person name="Schroeder S."/>
            <person name="Scheffler B."/>
            <person name="Duke M.V."/>
            <person name="Ballard L."/>
            <person name="Kucuktas H."/>
            <person name="Kaltenboeck L."/>
            <person name="Liu H."/>
            <person name="Armbruster J."/>
            <person name="Xie Y."/>
            <person name="Kirby M.L."/>
            <person name="Tian Y."/>
            <person name="Flanagan M.E."/>
            <person name="Mu W."/>
            <person name="Waldbieser G.C."/>
        </authorList>
    </citation>
    <scope>NUCLEOTIDE SEQUENCE [LARGE SCALE GENOMIC DNA]</scope>
    <source>
        <strain evidence="5">SDA103</strain>
    </source>
</reference>
<dbReference type="SUPFAM" id="SSF47459">
    <property type="entry name" value="HLH, helix-loop-helix DNA-binding domain"/>
    <property type="match status" value="1"/>
</dbReference>
<keyword evidence="5" id="KW-1185">Reference proteome</keyword>
<feature type="region of interest" description="Disordered" evidence="3">
    <location>
        <begin position="42"/>
        <end position="88"/>
    </location>
</feature>
<dbReference type="GO" id="GO:0007423">
    <property type="term" value="P:sensory organ development"/>
    <property type="evidence" value="ECO:0007669"/>
    <property type="project" value="TreeGrafter"/>
</dbReference>
<keyword evidence="2" id="KW-0804">Transcription</keyword>
<evidence type="ECO:0000256" key="2">
    <source>
        <dbReference type="ARBA" id="ARBA00023163"/>
    </source>
</evidence>
<dbReference type="OrthoDB" id="10011855at2759"/>
<sequence>MAQAPAHSSHCDLSSSFSLHRITSLEMTARISLSLYPSLRRNRTTHKFHRNEQQRNSSPDESNEQIQHRPVSSTVNPEGSRLTVNARERPRMRALNAALEDLRAAIPFRGNHSKKLSKIPTLLLAKNYILMQAHALEQMCEIIEQRNLE</sequence>
<dbReference type="InterPro" id="IPR050359">
    <property type="entry name" value="bHLH_transcription_factors"/>
</dbReference>
<dbReference type="AlphaFoldDB" id="A0A9F7R9K8"/>
<dbReference type="Gene3D" id="4.10.280.10">
    <property type="entry name" value="Helix-loop-helix DNA-binding domain"/>
    <property type="match status" value="1"/>
</dbReference>
<dbReference type="InterPro" id="IPR036638">
    <property type="entry name" value="HLH_DNA-bd_sf"/>
</dbReference>